<dbReference type="InterPro" id="IPR015424">
    <property type="entry name" value="PyrdxlP-dep_Trfase"/>
</dbReference>
<comment type="cofactor">
    <cofactor evidence="1">
        <name>pyridoxal 5'-phosphate</name>
        <dbReference type="ChEBI" id="CHEBI:597326"/>
    </cofactor>
</comment>
<evidence type="ECO:0000256" key="1">
    <source>
        <dbReference type="ARBA" id="ARBA00001933"/>
    </source>
</evidence>
<dbReference type="Gene3D" id="3.90.1150.10">
    <property type="entry name" value="Aspartate Aminotransferase, domain 1"/>
    <property type="match status" value="2"/>
</dbReference>
<dbReference type="InterPro" id="IPR015422">
    <property type="entry name" value="PyrdxlP-dep_Trfase_small"/>
</dbReference>
<dbReference type="EMBL" id="BLLF01001679">
    <property type="protein sequence ID" value="GFH20681.1"/>
    <property type="molecule type" value="Genomic_DNA"/>
</dbReference>
<evidence type="ECO:0000256" key="2">
    <source>
        <dbReference type="ARBA" id="ARBA00006490"/>
    </source>
</evidence>
<dbReference type="Pfam" id="PF00266">
    <property type="entry name" value="Aminotran_5"/>
    <property type="match status" value="1"/>
</dbReference>
<dbReference type="InterPro" id="IPR000192">
    <property type="entry name" value="Aminotrans_V_dom"/>
</dbReference>
<dbReference type="Gene3D" id="3.40.640.10">
    <property type="entry name" value="Type I PLP-dependent aspartate aminotransferase-like (Major domain)"/>
    <property type="match status" value="1"/>
</dbReference>
<feature type="non-terminal residue" evidence="4">
    <location>
        <position position="1"/>
    </location>
</feature>
<comment type="caution">
    <text evidence="4">The sequence shown here is derived from an EMBL/GenBank/DDBJ whole genome shotgun (WGS) entry which is preliminary data.</text>
</comment>
<accession>A0A699ZEV1</accession>
<protein>
    <submittedName>
        <fullName evidence="4">Cysteine desulfurase</fullName>
    </submittedName>
</protein>
<evidence type="ECO:0000313" key="5">
    <source>
        <dbReference type="Proteomes" id="UP000485058"/>
    </source>
</evidence>
<name>A0A699ZEV1_HAELA</name>
<dbReference type="Gene3D" id="1.10.260.50">
    <property type="match status" value="1"/>
</dbReference>
<proteinExistence type="inferred from homology"/>
<reference evidence="4 5" key="1">
    <citation type="submission" date="2020-02" db="EMBL/GenBank/DDBJ databases">
        <title>Draft genome sequence of Haematococcus lacustris strain NIES-144.</title>
        <authorList>
            <person name="Morimoto D."/>
            <person name="Nakagawa S."/>
            <person name="Yoshida T."/>
            <person name="Sawayama S."/>
        </authorList>
    </citation>
    <scope>NUCLEOTIDE SEQUENCE [LARGE SCALE GENOMIC DNA]</scope>
    <source>
        <strain evidence="4 5">NIES-144</strain>
    </source>
</reference>
<evidence type="ECO:0000259" key="3">
    <source>
        <dbReference type="Pfam" id="PF00266"/>
    </source>
</evidence>
<dbReference type="AlphaFoldDB" id="A0A699ZEV1"/>
<feature type="domain" description="Aminotransferase class V" evidence="3">
    <location>
        <begin position="61"/>
        <end position="168"/>
    </location>
</feature>
<dbReference type="InterPro" id="IPR015421">
    <property type="entry name" value="PyrdxlP-dep_Trfase_major"/>
</dbReference>
<organism evidence="4 5">
    <name type="scientific">Haematococcus lacustris</name>
    <name type="common">Green alga</name>
    <name type="synonym">Haematococcus pluvialis</name>
    <dbReference type="NCBI Taxonomy" id="44745"/>
    <lineage>
        <taxon>Eukaryota</taxon>
        <taxon>Viridiplantae</taxon>
        <taxon>Chlorophyta</taxon>
        <taxon>core chlorophytes</taxon>
        <taxon>Chlorophyceae</taxon>
        <taxon>CS clade</taxon>
        <taxon>Chlamydomonadales</taxon>
        <taxon>Haematococcaceae</taxon>
        <taxon>Haematococcus</taxon>
    </lineage>
</organism>
<keyword evidence="5" id="KW-1185">Reference proteome</keyword>
<dbReference type="PANTHER" id="PTHR11601:SF34">
    <property type="entry name" value="CYSTEINE DESULFURASE"/>
    <property type="match status" value="1"/>
</dbReference>
<evidence type="ECO:0000313" key="4">
    <source>
        <dbReference type="EMBL" id="GFH20681.1"/>
    </source>
</evidence>
<gene>
    <name evidence="4" type="ORF">HaLaN_17843</name>
</gene>
<sequence>MPQLGEPLLQLRSCVYMDYNGTTPIWPQVAEAMLPFLTDHFGNPSSGHVYGQKCKAAVELARQQGQASFTAVGVDAEGLVDPEAVLAAVTRDTVLVSIMHSNNEVGSLQPIAAISAGLRKAGPQVLLHTDAAQSLGKVAVDVEALGVDLLTLVGHKLGAPKGVAALWVGLGKAAEIARLEGAATARHMQTMRDYMQQRLVAAFPEGRVRVNGPSGPDLRLPNTLSISIAGLSAAAALVALADKLAASAGAACHSSGASLSSVLRAMGVDPTFGAVWW</sequence>
<dbReference type="SUPFAM" id="SSF53383">
    <property type="entry name" value="PLP-dependent transferases"/>
    <property type="match status" value="1"/>
</dbReference>
<dbReference type="PANTHER" id="PTHR11601">
    <property type="entry name" value="CYSTEINE DESULFURYLASE FAMILY MEMBER"/>
    <property type="match status" value="1"/>
</dbReference>
<comment type="similarity">
    <text evidence="2">Belongs to the class-V pyridoxal-phosphate-dependent aminotransferase family. NifS/IscS subfamily.</text>
</comment>
<dbReference type="Proteomes" id="UP000485058">
    <property type="component" value="Unassembled WGS sequence"/>
</dbReference>